<feature type="region of interest" description="Disordered" evidence="1">
    <location>
        <begin position="72"/>
        <end position="100"/>
    </location>
</feature>
<protein>
    <submittedName>
        <fullName evidence="2">Voltage-dependent calcium channel type A subunit alpha-1</fullName>
    </submittedName>
</protein>
<evidence type="ECO:0000256" key="1">
    <source>
        <dbReference type="SAM" id="MobiDB-lite"/>
    </source>
</evidence>
<accession>A0AAE1H9V6</accession>
<evidence type="ECO:0000313" key="3">
    <source>
        <dbReference type="Proteomes" id="UP001219518"/>
    </source>
</evidence>
<keyword evidence="3" id="KW-1185">Reference proteome</keyword>
<organism evidence="2 3">
    <name type="scientific">Frankliniella fusca</name>
    <dbReference type="NCBI Taxonomy" id="407009"/>
    <lineage>
        <taxon>Eukaryota</taxon>
        <taxon>Metazoa</taxon>
        <taxon>Ecdysozoa</taxon>
        <taxon>Arthropoda</taxon>
        <taxon>Hexapoda</taxon>
        <taxon>Insecta</taxon>
        <taxon>Pterygota</taxon>
        <taxon>Neoptera</taxon>
        <taxon>Paraneoptera</taxon>
        <taxon>Thysanoptera</taxon>
        <taxon>Terebrantia</taxon>
        <taxon>Thripoidea</taxon>
        <taxon>Thripidae</taxon>
        <taxon>Frankliniella</taxon>
    </lineage>
</organism>
<reference evidence="2" key="2">
    <citation type="journal article" date="2023" name="BMC Genomics">
        <title>Pest status, molecular evolution, and epigenetic factors derived from the genome assembly of Frankliniella fusca, a thysanopteran phytovirus vector.</title>
        <authorList>
            <person name="Catto M.A."/>
            <person name="Labadie P.E."/>
            <person name="Jacobson A.L."/>
            <person name="Kennedy G.G."/>
            <person name="Srinivasan R."/>
            <person name="Hunt B.G."/>
        </authorList>
    </citation>
    <scope>NUCLEOTIDE SEQUENCE</scope>
    <source>
        <strain evidence="2">PL_HMW_Pooled</strain>
    </source>
</reference>
<feature type="compositionally biased region" description="Basic and acidic residues" evidence="1">
    <location>
        <begin position="1"/>
        <end position="16"/>
    </location>
</feature>
<gene>
    <name evidence="2" type="ORF">KUF71_025971</name>
</gene>
<evidence type="ECO:0000313" key="2">
    <source>
        <dbReference type="EMBL" id="KAK3916861.1"/>
    </source>
</evidence>
<dbReference type="Proteomes" id="UP001219518">
    <property type="component" value="Unassembled WGS sequence"/>
</dbReference>
<proteinExistence type="predicted"/>
<feature type="compositionally biased region" description="Polar residues" evidence="1">
    <location>
        <begin position="73"/>
        <end position="82"/>
    </location>
</feature>
<feature type="region of interest" description="Disordered" evidence="1">
    <location>
        <begin position="1"/>
        <end position="57"/>
    </location>
</feature>
<comment type="caution">
    <text evidence="2">The sequence shown here is derived from an EMBL/GenBank/DDBJ whole genome shotgun (WGS) entry which is preliminary data.</text>
</comment>
<dbReference type="AlphaFoldDB" id="A0AAE1H9V6"/>
<reference evidence="2" key="1">
    <citation type="submission" date="2021-07" db="EMBL/GenBank/DDBJ databases">
        <authorList>
            <person name="Catto M.A."/>
            <person name="Jacobson A."/>
            <person name="Kennedy G."/>
            <person name="Labadie P."/>
            <person name="Hunt B.G."/>
            <person name="Srinivasan R."/>
        </authorList>
    </citation>
    <scope>NUCLEOTIDE SEQUENCE</scope>
    <source>
        <strain evidence="2">PL_HMW_Pooled</strain>
        <tissue evidence="2">Head</tissue>
    </source>
</reference>
<name>A0AAE1H9V6_9NEOP</name>
<dbReference type="EMBL" id="JAHWGI010000632">
    <property type="protein sequence ID" value="KAK3916861.1"/>
    <property type="molecule type" value="Genomic_DNA"/>
</dbReference>
<sequence length="100" mass="10889">MTDSRTWRDAAVERGGARTRSPAWSSGPRRDGRIASATSNGTEKRHPAPPRRARRASERRCVHLAFFAFHPMHTNSPCSGPETTWWAASGPARPGPAAPS</sequence>